<dbReference type="SUPFAM" id="SSF54506">
    <property type="entry name" value="Diaminopimelate epimerase-like"/>
    <property type="match status" value="1"/>
</dbReference>
<evidence type="ECO:0000256" key="1">
    <source>
        <dbReference type="ARBA" id="ARBA00008270"/>
    </source>
</evidence>
<dbReference type="RefSeq" id="WP_095135138.1">
    <property type="nucleotide sequence ID" value="NZ_NIBG01000023.1"/>
</dbReference>
<evidence type="ECO:0000256" key="2">
    <source>
        <dbReference type="ARBA" id="ARBA00023235"/>
    </source>
</evidence>
<keyword evidence="5" id="KW-1185">Reference proteome</keyword>
<sequence>MKLEVSIVNAFGKSEEGGNGAGVVVDANNLSEEQMQQIAKEVGLSETAFVQKSSKADFKVRFFTPAEEVDLCGHATIATFYLLKKRGLIKIGNYTQETKAGVLNVQVNEDNSILMDQSIPEFFEELDKEEIAKSLNIDVEHISDELPVQIVSTGLKDIMIPIKTMEILNSIEPNFQMITEVSKKYEVVGYHVFSLETMENATAHCRNFAPLYDIPEESATGTSNGALSSYLYKHDKLDKMYNLVFEQGYAMKKPSEIRAALEVEKGQIRKVKVGGCALEVKPMIVSI</sequence>
<dbReference type="Gene3D" id="3.10.310.10">
    <property type="entry name" value="Diaminopimelate Epimerase, Chain A, domain 1"/>
    <property type="match status" value="2"/>
</dbReference>
<organism evidence="4 5">
    <name type="scientific">Anaeromicrobium sediminis</name>
    <dbReference type="NCBI Taxonomy" id="1478221"/>
    <lineage>
        <taxon>Bacteria</taxon>
        <taxon>Bacillati</taxon>
        <taxon>Bacillota</taxon>
        <taxon>Clostridia</taxon>
        <taxon>Peptostreptococcales</taxon>
        <taxon>Thermotaleaceae</taxon>
        <taxon>Anaeromicrobium</taxon>
    </lineage>
</organism>
<dbReference type="GO" id="GO:0005737">
    <property type="term" value="C:cytoplasm"/>
    <property type="evidence" value="ECO:0007669"/>
    <property type="project" value="TreeGrafter"/>
</dbReference>
<dbReference type="PIRSF" id="PIRSF016184">
    <property type="entry name" value="PhzC_PhzF"/>
    <property type="match status" value="1"/>
</dbReference>
<feature type="active site" evidence="3">
    <location>
        <position position="46"/>
    </location>
</feature>
<dbReference type="OrthoDB" id="9788221at2"/>
<keyword evidence="2" id="KW-0413">Isomerase</keyword>
<dbReference type="Pfam" id="PF02567">
    <property type="entry name" value="PhzC-PhzF"/>
    <property type="match status" value="1"/>
</dbReference>
<evidence type="ECO:0000313" key="5">
    <source>
        <dbReference type="Proteomes" id="UP000216024"/>
    </source>
</evidence>
<evidence type="ECO:0000256" key="3">
    <source>
        <dbReference type="PIRSR" id="PIRSR016184-1"/>
    </source>
</evidence>
<dbReference type="EMBL" id="NIBG01000023">
    <property type="protein sequence ID" value="PAB57733.1"/>
    <property type="molecule type" value="Genomic_DNA"/>
</dbReference>
<dbReference type="InterPro" id="IPR003719">
    <property type="entry name" value="Phenazine_PhzF-like"/>
</dbReference>
<dbReference type="PANTHER" id="PTHR13774">
    <property type="entry name" value="PHENAZINE BIOSYNTHESIS PROTEIN"/>
    <property type="match status" value="1"/>
</dbReference>
<accession>A0A267MG18</accession>
<evidence type="ECO:0000313" key="4">
    <source>
        <dbReference type="EMBL" id="PAB57733.1"/>
    </source>
</evidence>
<dbReference type="Proteomes" id="UP000216024">
    <property type="component" value="Unassembled WGS sequence"/>
</dbReference>
<comment type="caution">
    <text evidence="4">The sequence shown here is derived from an EMBL/GenBank/DDBJ whole genome shotgun (WGS) entry which is preliminary data.</text>
</comment>
<proteinExistence type="inferred from homology"/>
<dbReference type="AlphaFoldDB" id="A0A267MG18"/>
<dbReference type="PANTHER" id="PTHR13774:SF39">
    <property type="entry name" value="BIOSYNTHESIS PROTEIN, PUTATIVE-RELATED"/>
    <property type="match status" value="1"/>
</dbReference>
<dbReference type="GO" id="GO:0016853">
    <property type="term" value="F:isomerase activity"/>
    <property type="evidence" value="ECO:0007669"/>
    <property type="project" value="UniProtKB-KW"/>
</dbReference>
<name>A0A267MG18_9FIRM</name>
<reference evidence="4 5" key="1">
    <citation type="submission" date="2017-06" db="EMBL/GenBank/DDBJ databases">
        <title>Draft genome sequence of anaerobic fermentative bacterium Anaeromicrobium sediminis DY2726D isolated from West Pacific Ocean sediments.</title>
        <authorList>
            <person name="Zeng X."/>
        </authorList>
    </citation>
    <scope>NUCLEOTIDE SEQUENCE [LARGE SCALE GENOMIC DNA]</scope>
    <source>
        <strain evidence="4 5">DY2726D</strain>
    </source>
</reference>
<dbReference type="NCBIfam" id="TIGR00654">
    <property type="entry name" value="PhzF_family"/>
    <property type="match status" value="1"/>
</dbReference>
<comment type="similarity">
    <text evidence="1">Belongs to the PhzF family.</text>
</comment>
<gene>
    <name evidence="4" type="ORF">CCE28_18080</name>
</gene>
<protein>
    <submittedName>
        <fullName evidence="4">Phenazine biosynthesis protein PhzF</fullName>
    </submittedName>
</protein>